<feature type="region of interest" description="Disordered" evidence="1">
    <location>
        <begin position="70"/>
        <end position="141"/>
    </location>
</feature>
<evidence type="ECO:0000313" key="2">
    <source>
        <dbReference type="EMBL" id="EFG04998.2"/>
    </source>
</evidence>
<gene>
    <name evidence="2" type="ORF">SCLAV_p1517</name>
</gene>
<keyword evidence="2" id="KW-0614">Plasmid</keyword>
<organism evidence="2 3">
    <name type="scientific">Streptomyces clavuligerus</name>
    <dbReference type="NCBI Taxonomy" id="1901"/>
    <lineage>
        <taxon>Bacteria</taxon>
        <taxon>Bacillati</taxon>
        <taxon>Actinomycetota</taxon>
        <taxon>Actinomycetes</taxon>
        <taxon>Kitasatosporales</taxon>
        <taxon>Streptomycetaceae</taxon>
        <taxon>Streptomyces</taxon>
    </lineage>
</organism>
<sequence>MPQSRHIRRRSAAGRRASPSRHRPDIPHTGAGDRTPQRWRPRTEPAAVELAADLLQASPALLVEAAGTLRRLADAPVTGTPAPARRRPPGPGPKEGHRRVSRAGLPGRSSQRRSRAAAGPRGAGRDHQQREDRAVRDGRRS</sequence>
<dbReference type="EMBL" id="CM000914">
    <property type="protein sequence ID" value="EFG04998.2"/>
    <property type="molecule type" value="Genomic_DNA"/>
</dbReference>
<feature type="compositionally biased region" description="Basic residues" evidence="1">
    <location>
        <begin position="1"/>
        <end position="21"/>
    </location>
</feature>
<proteinExistence type="predicted"/>
<accession>D5SM55</accession>
<dbReference type="Proteomes" id="UP000002357">
    <property type="component" value="Plasmid pSCL4"/>
</dbReference>
<feature type="region of interest" description="Disordered" evidence="1">
    <location>
        <begin position="1"/>
        <end position="45"/>
    </location>
</feature>
<keyword evidence="3" id="KW-1185">Reference proteome</keyword>
<protein>
    <submittedName>
        <fullName evidence="2">Uncharacterized protein</fullName>
    </submittedName>
</protein>
<feature type="compositionally biased region" description="Basic and acidic residues" evidence="1">
    <location>
        <begin position="123"/>
        <end position="141"/>
    </location>
</feature>
<evidence type="ECO:0000313" key="3">
    <source>
        <dbReference type="Proteomes" id="UP000002357"/>
    </source>
</evidence>
<evidence type="ECO:0000256" key="1">
    <source>
        <dbReference type="SAM" id="MobiDB-lite"/>
    </source>
</evidence>
<dbReference type="AlphaFoldDB" id="D5SM55"/>
<reference evidence="2 3" key="1">
    <citation type="journal article" date="2010" name="Genome Biol. Evol.">
        <title>The sequence of a 1.8-mb bacterial linear plasmid reveals a rich evolutionary reservoir of secondary metabolic pathways.</title>
        <authorList>
            <person name="Medema M.H."/>
            <person name="Trefzer A."/>
            <person name="Kovalchuk A."/>
            <person name="van den Berg M."/>
            <person name="Mueller U."/>
            <person name="Heijne W."/>
            <person name="Wu L."/>
            <person name="Alam M.T."/>
            <person name="Ronning C.M."/>
            <person name="Nierman W.C."/>
            <person name="Bovenberg R.A.L."/>
            <person name="Breitling R."/>
            <person name="Takano E."/>
        </authorList>
    </citation>
    <scope>NUCLEOTIDE SEQUENCE [LARGE SCALE GENOMIC DNA]</scope>
    <source>
        <strain evidence="3">ATCC 27064 / DSM 738 / JCM 4710 / NBRC 13307 / NCIMB 12785 / NRRL 3585 / VKM Ac-602</strain>
        <plasmid evidence="2">pSCL4</plasmid>
    </source>
</reference>
<geneLocation type="plasmid" evidence="2 3">
    <name>pSCL4</name>
</geneLocation>
<name>D5SM55_STRCL</name>